<comment type="caution">
    <text evidence="3">The sequence shown here is derived from an EMBL/GenBank/DDBJ whole genome shotgun (WGS) entry which is preliminary data.</text>
</comment>
<sequence>MSTAQGLGHQHPVLDDGQLWEQAPSDFVRPRGAVQAVWLLPQNLIIAGLKLYRMLISPLYGDVCRHFPTCSAYGLESVVRHGAVRGLGLTVRRLLRCHPWAAGGIDRVPQGGRRFSSETELPRIILLNHPTPADRAAVLTPRDPAHETTSARQHGADPAAAQTAQGASSR</sequence>
<keyword evidence="1" id="KW-1003">Cell membrane</keyword>
<dbReference type="GO" id="GO:0005886">
    <property type="term" value="C:plasma membrane"/>
    <property type="evidence" value="ECO:0007669"/>
    <property type="project" value="UniProtKB-SubCell"/>
</dbReference>
<dbReference type="InterPro" id="IPR002696">
    <property type="entry name" value="Membr_insert_effic_factor_YidD"/>
</dbReference>
<reference evidence="3 4" key="1">
    <citation type="journal article" date="2014" name="Genome Announc.">
        <title>Draft Genome Sequence of Kocuria palustris PEL.</title>
        <authorList>
            <person name="Sharma G."/>
            <person name="Khatri I."/>
            <person name="Subramanian S."/>
        </authorList>
    </citation>
    <scope>NUCLEOTIDE SEQUENCE [LARGE SCALE GENOMIC DNA]</scope>
    <source>
        <strain evidence="3 4">PEL</strain>
    </source>
</reference>
<feature type="compositionally biased region" description="Low complexity" evidence="2">
    <location>
        <begin position="156"/>
        <end position="170"/>
    </location>
</feature>
<dbReference type="PANTHER" id="PTHR33383">
    <property type="entry name" value="MEMBRANE PROTEIN INSERTION EFFICIENCY FACTOR-RELATED"/>
    <property type="match status" value="1"/>
</dbReference>
<organism evidence="3 4">
    <name type="scientific">Kocuria palustris PEL</name>
    <dbReference type="NCBI Taxonomy" id="1236550"/>
    <lineage>
        <taxon>Bacteria</taxon>
        <taxon>Bacillati</taxon>
        <taxon>Actinomycetota</taxon>
        <taxon>Actinomycetes</taxon>
        <taxon>Micrococcales</taxon>
        <taxon>Micrococcaceae</taxon>
        <taxon>Kocuria</taxon>
    </lineage>
</organism>
<dbReference type="HAMAP" id="MF_00386">
    <property type="entry name" value="UPF0161_YidD"/>
    <property type="match status" value="1"/>
</dbReference>
<feature type="region of interest" description="Disordered" evidence="2">
    <location>
        <begin position="136"/>
        <end position="170"/>
    </location>
</feature>
<dbReference type="SMART" id="SM01234">
    <property type="entry name" value="Haemolytic"/>
    <property type="match status" value="1"/>
</dbReference>
<dbReference type="PANTHER" id="PTHR33383:SF1">
    <property type="entry name" value="MEMBRANE PROTEIN INSERTION EFFICIENCY FACTOR-RELATED"/>
    <property type="match status" value="1"/>
</dbReference>
<accession>M2YEG2</accession>
<evidence type="ECO:0000256" key="1">
    <source>
        <dbReference type="HAMAP-Rule" id="MF_00386"/>
    </source>
</evidence>
<dbReference type="RefSeq" id="WP_006214382.1">
    <property type="nucleotide sequence ID" value="NZ_ANHZ02000007.1"/>
</dbReference>
<evidence type="ECO:0000313" key="4">
    <source>
        <dbReference type="Proteomes" id="UP000009877"/>
    </source>
</evidence>
<gene>
    <name evidence="3" type="ORF">C884_02339</name>
</gene>
<comment type="subcellular location">
    <subcellularLocation>
        <location evidence="1">Cell membrane</location>
        <topology evidence="1">Peripheral membrane protein</topology>
        <orientation evidence="1">Cytoplasmic side</orientation>
    </subcellularLocation>
</comment>
<protein>
    <recommendedName>
        <fullName evidence="1">Putative membrane protein insertion efficiency factor</fullName>
    </recommendedName>
</protein>
<dbReference type="NCBIfam" id="TIGR00278">
    <property type="entry name" value="membrane protein insertion efficiency factor YidD"/>
    <property type="match status" value="1"/>
</dbReference>
<comment type="similarity">
    <text evidence="1">Belongs to the UPF0161 family.</text>
</comment>
<dbReference type="Pfam" id="PF01809">
    <property type="entry name" value="YidD"/>
    <property type="match status" value="1"/>
</dbReference>
<proteinExistence type="inferred from homology"/>
<evidence type="ECO:0000313" key="3">
    <source>
        <dbReference type="EMBL" id="EME36979.1"/>
    </source>
</evidence>
<comment type="function">
    <text evidence="1">Could be involved in insertion of integral membrane proteins into the membrane.</text>
</comment>
<dbReference type="AlphaFoldDB" id="M2YEG2"/>
<dbReference type="Proteomes" id="UP000009877">
    <property type="component" value="Unassembled WGS sequence"/>
</dbReference>
<dbReference type="EMBL" id="ANHZ02000007">
    <property type="protein sequence ID" value="EME36979.1"/>
    <property type="molecule type" value="Genomic_DNA"/>
</dbReference>
<evidence type="ECO:0000256" key="2">
    <source>
        <dbReference type="SAM" id="MobiDB-lite"/>
    </source>
</evidence>
<keyword evidence="4" id="KW-1185">Reference proteome</keyword>
<keyword evidence="1" id="KW-0472">Membrane</keyword>
<name>M2YEG2_9MICC</name>